<comment type="similarity">
    <text evidence="10">Belongs to the RNA cytidine acetyltransferase family. NAT10 subfamily.</text>
</comment>
<keyword evidence="3 10" id="KW-0808">Transferase</keyword>
<dbReference type="GO" id="GO:1990883">
    <property type="term" value="F:18S rRNA cytidine N-acetyltransferase activity"/>
    <property type="evidence" value="ECO:0007669"/>
    <property type="project" value="TreeGrafter"/>
</dbReference>
<dbReference type="InterPro" id="IPR027417">
    <property type="entry name" value="P-loop_NTPase"/>
</dbReference>
<evidence type="ECO:0000259" key="11">
    <source>
        <dbReference type="Pfam" id="PF05127"/>
    </source>
</evidence>
<dbReference type="InterPro" id="IPR016181">
    <property type="entry name" value="Acyl_CoA_acyltransferase"/>
</dbReference>
<feature type="domain" description="Possible tRNA binding" evidence="14">
    <location>
        <begin position="751"/>
        <end position="892"/>
    </location>
</feature>
<dbReference type="HAMAP" id="MF_03211">
    <property type="entry name" value="RNA_acetyltr_Nat10"/>
    <property type="match status" value="1"/>
</dbReference>
<keyword evidence="5 10" id="KW-0547">Nucleotide-binding</keyword>
<dbReference type="InterPro" id="IPR033688">
    <property type="entry name" value="NAT10"/>
</dbReference>
<dbReference type="Proteomes" id="UP001054837">
    <property type="component" value="Unassembled WGS sequence"/>
</dbReference>
<keyword evidence="2 10" id="KW-0698">rRNA processing</keyword>
<feature type="binding site" evidence="10">
    <location>
        <begin position="618"/>
        <end position="620"/>
    </location>
    <ligand>
        <name>acetyl-CoA</name>
        <dbReference type="ChEBI" id="CHEBI:57288"/>
    </ligand>
</feature>
<dbReference type="Gene3D" id="3.40.50.11040">
    <property type="match status" value="1"/>
</dbReference>
<dbReference type="EMBL" id="BPLQ01005582">
    <property type="protein sequence ID" value="GIY15800.1"/>
    <property type="molecule type" value="Genomic_DNA"/>
</dbReference>
<dbReference type="GO" id="GO:0000049">
    <property type="term" value="F:tRNA binding"/>
    <property type="evidence" value="ECO:0007669"/>
    <property type="project" value="TreeGrafter"/>
</dbReference>
<dbReference type="Pfam" id="PF13718">
    <property type="entry name" value="GNAT_acetyltr_2"/>
    <property type="match status" value="1"/>
</dbReference>
<accession>A0AAV4R6C3</accession>
<evidence type="ECO:0000256" key="3">
    <source>
        <dbReference type="ARBA" id="ARBA00022679"/>
    </source>
</evidence>
<keyword evidence="16" id="KW-1185">Reference proteome</keyword>
<dbReference type="InterPro" id="IPR007807">
    <property type="entry name" value="TcmA/NAT10_helicase"/>
</dbReference>
<evidence type="ECO:0000256" key="7">
    <source>
        <dbReference type="ARBA" id="ARBA00023242"/>
    </source>
</evidence>
<dbReference type="InterPro" id="IPR013562">
    <property type="entry name" value="TmcA/NAT10_N"/>
</dbReference>
<gene>
    <name evidence="15" type="primary">Nat10</name>
    <name evidence="15" type="ORF">CDAR_588901</name>
</gene>
<dbReference type="Pfam" id="PF05127">
    <property type="entry name" value="NAT10_TcmA_helicase"/>
    <property type="match status" value="1"/>
</dbReference>
<evidence type="ECO:0000256" key="8">
    <source>
        <dbReference type="ARBA" id="ARBA00023315"/>
    </source>
</evidence>
<feature type="binding site" evidence="10">
    <location>
        <position position="715"/>
    </location>
    <ligand>
        <name>acetyl-CoA</name>
        <dbReference type="ChEBI" id="CHEBI:57288"/>
    </ligand>
</feature>
<reference evidence="15 16" key="1">
    <citation type="submission" date="2021-06" db="EMBL/GenBank/DDBJ databases">
        <title>Caerostris darwini draft genome.</title>
        <authorList>
            <person name="Kono N."/>
            <person name="Arakawa K."/>
        </authorList>
    </citation>
    <scope>NUCLEOTIDE SEQUENCE [LARGE SCALE GENOMIC DNA]</scope>
</reference>
<dbReference type="Pfam" id="PF13725">
    <property type="entry name" value="tRNA_bind_2"/>
    <property type="match status" value="1"/>
</dbReference>
<dbReference type="GO" id="GO:0051391">
    <property type="term" value="P:tRNA acetylation"/>
    <property type="evidence" value="ECO:0007669"/>
    <property type="project" value="UniProtKB-UniRule"/>
</dbReference>
<dbReference type="EC" id="2.3.1.-" evidence="10"/>
<evidence type="ECO:0000256" key="5">
    <source>
        <dbReference type="ARBA" id="ARBA00022741"/>
    </source>
</evidence>
<feature type="binding site" evidence="10">
    <location>
        <position position="464"/>
    </location>
    <ligand>
        <name>ATP</name>
        <dbReference type="ChEBI" id="CHEBI:30616"/>
    </ligand>
</feature>
<dbReference type="PANTHER" id="PTHR10925:SF5">
    <property type="entry name" value="RNA CYTIDINE ACETYLTRANSFERASE"/>
    <property type="match status" value="1"/>
</dbReference>
<dbReference type="GO" id="GO:1904812">
    <property type="term" value="P:rRNA acetylation involved in maturation of SSU-rRNA"/>
    <property type="evidence" value="ECO:0007669"/>
    <property type="project" value="InterPro"/>
</dbReference>
<evidence type="ECO:0000256" key="10">
    <source>
        <dbReference type="HAMAP-Rule" id="MF_03211"/>
    </source>
</evidence>
<evidence type="ECO:0000259" key="12">
    <source>
        <dbReference type="Pfam" id="PF08351"/>
    </source>
</evidence>
<protein>
    <recommendedName>
        <fullName evidence="9 10">RNA cytidine acetyltransferase</fullName>
        <ecNumber evidence="10">2.3.1.-</ecNumber>
    </recommendedName>
    <alternativeName>
        <fullName evidence="10">18S rRNA cytosine acetyltransferase</fullName>
    </alternativeName>
</protein>
<evidence type="ECO:0000259" key="13">
    <source>
        <dbReference type="Pfam" id="PF13718"/>
    </source>
</evidence>
<dbReference type="GO" id="GO:0005524">
    <property type="term" value="F:ATP binding"/>
    <property type="evidence" value="ECO:0007669"/>
    <property type="project" value="UniProtKB-UniRule"/>
</dbReference>
<comment type="function">
    <text evidence="10">RNA cytidine acetyltransferase with specificity toward both 18S rRNA and tRNAs. Catalyzes the formation of N(4)-acetylcytidine (ac4C) in 18S rRNA. Required for early nucleolar cleavages of precursor rRNA at sites A0, A1 and A2 during 18S rRNA synthesis. Catalyzes the formation of ac4C in serine and leucine tRNAs. Requires a tRNA-binding adapter protein for full tRNA acetyltransferase activity but not for 18S rRNA acetylation.</text>
</comment>
<dbReference type="FunFam" id="3.40.50.300:FF:002218">
    <property type="entry name" value="tRNA(Met) cytidine acetyltransferase TmcA"/>
    <property type="match status" value="1"/>
</dbReference>
<dbReference type="SUPFAM" id="SSF55729">
    <property type="entry name" value="Acyl-CoA N-acyltransferases (Nat)"/>
    <property type="match status" value="1"/>
</dbReference>
<evidence type="ECO:0000256" key="4">
    <source>
        <dbReference type="ARBA" id="ARBA00022694"/>
    </source>
</evidence>
<feature type="binding site" evidence="10">
    <location>
        <begin position="287"/>
        <end position="296"/>
    </location>
    <ligand>
        <name>ATP</name>
        <dbReference type="ChEBI" id="CHEBI:30616"/>
    </ligand>
</feature>
<sequence length="904" mass="102682">MVRKKLDNRIRVLIENCVNLHHRSLFVIVGEKARDNIPILHEMLSKAEVKARPTVLWCYKKDLGFSTNKRKQKRMKKARTIQSKHHFNDSDSIEYFIASTKIRYCYYSETHSIMGQTFGMAILQDFEALTPNLLARTIETVEGGGAILILLQSITSVKQLYTMSMDVHARYRTEAHQHVVCRFNERFILSLTKCSNCLFLDDKLNILPIQSNALNIKPVPAKSWDTPRTPEEQKLFDLKASMDGTQPMHVLVKKCKTVDQAEAVIKFIDSLSEKTLRTTVTLTSGRGRGKSAALGLAVAAAIAFKYPNIAVTSPHPENLKTFFAFLLEGLDALGYEKATDYEEVRSLEPEHNKAIIQVNVMRKLRQRVRYISPTCTKLDNVELLVIDEAAAIPLPFVKALMGPYLIFLASTIHGYEGTGRSLSLKLISQLRKQSSENTFAGESKVRKSLTGRVLHELTLDESIRYKKGDKVEKWLNNMLCLNTTIPPATLTSSPSLDECKLYPFINILLFESEFIITFASHYKNSPNDLQIMSDAPAHHIFCLCAPSGENESVAKETTLPEVLCVLQVCLEGKISEKTVKHELSRGKRGAGDLIPWVVSQEFDQENFPSLSGARIVRIATHPDYQGKGYGLLALKLLQDFYEEKFYVKEDLSSVTMNPVVYDDTEIMDVDMEEKLESQASLPALLPPLNKLKPDRLDYLGVSYGLSQELLRFWKKAKFSPVYLSYVPNQLTGEHSCIMLKQLAGTTTNTKWLPSFAVDFCWKTIESVLWLKLDVSLTLSLISHEPDFDDEYRGLSRVEILNYLNEEDISNLEEFCTNPNYGFPLINQVNVLSKFYFTHRLKEIKLSRNEEMVLMFYGILHKSFETISENLGMNLDEVRSEFSTGFRKVASQLIKDVKVEDSCVK</sequence>
<dbReference type="PANTHER" id="PTHR10925">
    <property type="entry name" value="N-ACETYLTRANSFERASE 10"/>
    <property type="match status" value="1"/>
</dbReference>
<dbReference type="Gene3D" id="3.40.630.30">
    <property type="match status" value="1"/>
</dbReference>
<proteinExistence type="inferred from homology"/>
<evidence type="ECO:0000256" key="1">
    <source>
        <dbReference type="ARBA" id="ARBA00004604"/>
    </source>
</evidence>
<keyword evidence="4 10" id="KW-0819">tRNA processing</keyword>
<dbReference type="Pfam" id="PF08351">
    <property type="entry name" value="TmcA_N"/>
    <property type="match status" value="1"/>
</dbReference>
<comment type="caution">
    <text evidence="15">The sequence shown here is derived from an EMBL/GenBank/DDBJ whole genome shotgun (WGS) entry which is preliminary data.</text>
</comment>
<evidence type="ECO:0000313" key="15">
    <source>
        <dbReference type="EMBL" id="GIY15800.1"/>
    </source>
</evidence>
<evidence type="ECO:0000256" key="6">
    <source>
        <dbReference type="ARBA" id="ARBA00022840"/>
    </source>
</evidence>
<keyword evidence="6 10" id="KW-0067">ATP-binding</keyword>
<keyword evidence="7 10" id="KW-0539">Nucleus</keyword>
<comment type="catalytic activity">
    <reaction evidence="10">
        <text>a cytidine in tRNA + acetyl-CoA + ATP + H2O = an N(4)-acetylcytidine in tRNA + ADP + phosphate + CoA + H(+)</text>
        <dbReference type="Rhea" id="RHEA:53876"/>
        <dbReference type="Rhea" id="RHEA-COMP:13670"/>
        <dbReference type="Rhea" id="RHEA-COMP:13671"/>
        <dbReference type="ChEBI" id="CHEBI:15377"/>
        <dbReference type="ChEBI" id="CHEBI:15378"/>
        <dbReference type="ChEBI" id="CHEBI:30616"/>
        <dbReference type="ChEBI" id="CHEBI:43474"/>
        <dbReference type="ChEBI" id="CHEBI:57287"/>
        <dbReference type="ChEBI" id="CHEBI:57288"/>
        <dbReference type="ChEBI" id="CHEBI:74900"/>
        <dbReference type="ChEBI" id="CHEBI:82748"/>
        <dbReference type="ChEBI" id="CHEBI:456216"/>
    </reaction>
</comment>
<dbReference type="InterPro" id="IPR027992">
    <property type="entry name" value="tRNA_bind_dom"/>
</dbReference>
<keyword evidence="8 10" id="KW-0012">Acyltransferase</keyword>
<dbReference type="GO" id="GO:0030686">
    <property type="term" value="C:90S preribosome"/>
    <property type="evidence" value="ECO:0007669"/>
    <property type="project" value="TreeGrafter"/>
</dbReference>
<dbReference type="GO" id="GO:0005730">
    <property type="term" value="C:nucleolus"/>
    <property type="evidence" value="ECO:0007669"/>
    <property type="project" value="UniProtKB-SubCell"/>
</dbReference>
<feature type="domain" description="TmcA/NAT10 N-terminal" evidence="12">
    <location>
        <begin position="9"/>
        <end position="201"/>
    </location>
</feature>
<dbReference type="Gene3D" id="3.40.50.300">
    <property type="entry name" value="P-loop containing nucleotide triphosphate hydrolases"/>
    <property type="match status" value="1"/>
</dbReference>
<feature type="domain" description="TcmA/NAT10 helicase" evidence="11">
    <location>
        <begin position="282"/>
        <end position="482"/>
    </location>
</feature>
<dbReference type="InterPro" id="IPR032672">
    <property type="entry name" value="TmcA/NAT10/Kre33"/>
</dbReference>
<comment type="caution">
    <text evidence="10">Lacks conserved residue(s) required for the propagation of feature annotation.</text>
</comment>
<comment type="catalytic activity">
    <reaction evidence="10">
        <text>a cytidine in 18S rRNA + acetyl-CoA + ATP + H2O = an N(4)-acetylcytidine in 18S rRNA + ADP + phosphate + CoA + H(+)</text>
        <dbReference type="Rhea" id="RHEA:51424"/>
        <dbReference type="Rhea" id="RHEA-COMP:13575"/>
        <dbReference type="Rhea" id="RHEA-COMP:13576"/>
        <dbReference type="ChEBI" id="CHEBI:15377"/>
        <dbReference type="ChEBI" id="CHEBI:15378"/>
        <dbReference type="ChEBI" id="CHEBI:30616"/>
        <dbReference type="ChEBI" id="CHEBI:43474"/>
        <dbReference type="ChEBI" id="CHEBI:57287"/>
        <dbReference type="ChEBI" id="CHEBI:57288"/>
        <dbReference type="ChEBI" id="CHEBI:74900"/>
        <dbReference type="ChEBI" id="CHEBI:82748"/>
        <dbReference type="ChEBI" id="CHEBI:456216"/>
    </reaction>
</comment>
<comment type="subcellular location">
    <subcellularLocation>
        <location evidence="1 10">Nucleus</location>
        <location evidence="1 10">Nucleolus</location>
    </subcellularLocation>
</comment>
<evidence type="ECO:0000313" key="16">
    <source>
        <dbReference type="Proteomes" id="UP001054837"/>
    </source>
</evidence>
<evidence type="ECO:0000256" key="9">
    <source>
        <dbReference type="ARBA" id="ARBA00068357"/>
    </source>
</evidence>
<dbReference type="InterPro" id="IPR000182">
    <property type="entry name" value="GNAT_dom"/>
</dbReference>
<name>A0AAV4R6C3_9ARAC</name>
<evidence type="ECO:0000256" key="2">
    <source>
        <dbReference type="ARBA" id="ARBA00022552"/>
    </source>
</evidence>
<organism evidence="15 16">
    <name type="scientific">Caerostris darwini</name>
    <dbReference type="NCBI Taxonomy" id="1538125"/>
    <lineage>
        <taxon>Eukaryota</taxon>
        <taxon>Metazoa</taxon>
        <taxon>Ecdysozoa</taxon>
        <taxon>Arthropoda</taxon>
        <taxon>Chelicerata</taxon>
        <taxon>Arachnida</taxon>
        <taxon>Araneae</taxon>
        <taxon>Araneomorphae</taxon>
        <taxon>Entelegynae</taxon>
        <taxon>Araneoidea</taxon>
        <taxon>Araneidae</taxon>
        <taxon>Caerostris</taxon>
    </lineage>
</organism>
<feature type="domain" description="N-acetyltransferase" evidence="13">
    <location>
        <begin position="516"/>
        <end position="742"/>
    </location>
</feature>
<dbReference type="AlphaFoldDB" id="A0AAV4R6C3"/>
<evidence type="ECO:0000259" key="14">
    <source>
        <dbReference type="Pfam" id="PF13725"/>
    </source>
</evidence>
<dbReference type="CDD" id="cd04301">
    <property type="entry name" value="NAT_SF"/>
    <property type="match status" value="1"/>
</dbReference>